<dbReference type="Pfam" id="PF13175">
    <property type="entry name" value="AAA_15"/>
    <property type="match status" value="1"/>
</dbReference>
<dbReference type="EMBL" id="AJ222725">
    <property type="protein sequence ID" value="CAA10967.1"/>
    <property type="molecule type" value="Genomic_DNA"/>
</dbReference>
<dbReference type="InterPro" id="IPR051396">
    <property type="entry name" value="Bact_Antivir_Def_Nuclease"/>
</dbReference>
<dbReference type="AlphaFoldDB" id="O50349"/>
<reference evidence="2" key="2">
    <citation type="submission" date="1997-12" db="EMBL/GenBank/DDBJ databases">
        <authorList>
            <person name="Thompson J.K."/>
        </authorList>
    </citation>
    <scope>NUCLEOTIDE SEQUENCE [LARGE SCALE GENOMIC DNA]</scope>
    <source>
        <strain evidence="2">ATCC15009</strain>
        <plasmid evidence="2">pLH1</plasmid>
    </source>
</reference>
<evidence type="ECO:0000313" key="2">
    <source>
        <dbReference type="EMBL" id="CAA10967.1"/>
    </source>
</evidence>
<geneLocation type="plasmid" evidence="2">
    <name>pLH1</name>
</geneLocation>
<dbReference type="InterPro" id="IPR041685">
    <property type="entry name" value="AAA_GajA/Old/RecF-like"/>
</dbReference>
<dbReference type="SUPFAM" id="SSF52540">
    <property type="entry name" value="P-loop containing nucleoside triphosphate hydrolases"/>
    <property type="match status" value="1"/>
</dbReference>
<proteinExistence type="predicted"/>
<dbReference type="PATRIC" id="fig|585520.4.peg.11"/>
<feature type="domain" description="Endonuclease GajA/Old nuclease/RecF-like AAA" evidence="1">
    <location>
        <begin position="1"/>
        <end position="333"/>
    </location>
</feature>
<keyword evidence="2" id="KW-0614">Plasmid</keyword>
<sequence length="495" mass="56486">MYIKKMVLHNFKSFSSNNSEDEDIEIPFASGVNYLVGNNNVGKTTILNALDFLTTGGKKENVITNGHEQENVSVTIVIDNVNPFAGSLKKYNPYINNHQLTLKRSSEENTVKQGKDGKEKNVKFDIKKVRVFNYQKDQFENPTGIGSTITDLIDPQIVYADMHNEDYQDFGTTKTTGKLIQIITKEFQTGPEFAALKEAHKKAFGDNGIQKYLNDTERNIDEILSDQFGDSKMEFKFDFPNVNDLIKKGNILSTENGIETDISEKGNGLQRALALAIIQVYSKVSTKDENTQFLIDEPEIYLHPKAQDKLIDSLVNLSKNGDQVFITTHSPYILRHYHEDNDSIIVLSLKKEGNQKEIDFVDSLLFSPTSIGEVTYKAFGVPNVDLHQLLFTKIYIYWIRNKKTKDSSLSAFDDDFLQPECNKQSLPPQSYFPRVRGKWKAEQQRTIPYIVRNEIDHPETLDDPNRNVWNEDNLKQSIDCLLVIYKGLNINNTID</sequence>
<gene>
    <name evidence="2" type="primary">orf-495</name>
</gene>
<dbReference type="PANTHER" id="PTHR43581:SF4">
    <property type="entry name" value="ATP_GTP PHOSPHATASE"/>
    <property type="match status" value="1"/>
</dbReference>
<name>O50349_LACHE</name>
<dbReference type="PIR" id="T46700">
    <property type="entry name" value="T46700"/>
</dbReference>
<evidence type="ECO:0000259" key="1">
    <source>
        <dbReference type="Pfam" id="PF13175"/>
    </source>
</evidence>
<accession>O50349</accession>
<protein>
    <recommendedName>
        <fullName evidence="1">Endonuclease GajA/Old nuclease/RecF-like AAA domain-containing protein</fullName>
    </recommendedName>
</protein>
<organism evidence="2">
    <name type="scientific">Lactobacillus helveticus DSM 20075 = CGMCC 1.1877</name>
    <dbReference type="NCBI Taxonomy" id="585520"/>
    <lineage>
        <taxon>Bacteria</taxon>
        <taxon>Bacillati</taxon>
        <taxon>Bacillota</taxon>
        <taxon>Bacilli</taxon>
        <taxon>Lactobacillales</taxon>
        <taxon>Lactobacillaceae</taxon>
        <taxon>Lactobacillus</taxon>
    </lineage>
</organism>
<dbReference type="PANTHER" id="PTHR43581">
    <property type="entry name" value="ATP/GTP PHOSPHATASE"/>
    <property type="match status" value="1"/>
</dbReference>
<dbReference type="InterPro" id="IPR027417">
    <property type="entry name" value="P-loop_NTPase"/>
</dbReference>
<dbReference type="Gene3D" id="3.40.50.300">
    <property type="entry name" value="P-loop containing nucleotide triphosphate hydrolases"/>
    <property type="match status" value="1"/>
</dbReference>
<reference evidence="2" key="1">
    <citation type="submission" date="1997-12" db="EMBL/GenBank/DDBJ databases">
        <title>Complete sequence of plasmid pLH1 from Lactobacillus helveticus ATCC15009.</title>
        <authorList>
            <person name="Thompson K."/>
            <person name="McConville K.J."/>
            <person name="McReynolds C."/>
            <person name="Foley S."/>
        </authorList>
    </citation>
    <scope>NUCLEOTIDE SEQUENCE [LARGE SCALE GENOMIC DNA]</scope>
    <source>
        <strain evidence="2">ATCC15009</strain>
        <plasmid evidence="2">pLH1</plasmid>
    </source>
</reference>